<organism evidence="1 2">
    <name type="scientific">Linum tenue</name>
    <dbReference type="NCBI Taxonomy" id="586396"/>
    <lineage>
        <taxon>Eukaryota</taxon>
        <taxon>Viridiplantae</taxon>
        <taxon>Streptophyta</taxon>
        <taxon>Embryophyta</taxon>
        <taxon>Tracheophyta</taxon>
        <taxon>Spermatophyta</taxon>
        <taxon>Magnoliopsida</taxon>
        <taxon>eudicotyledons</taxon>
        <taxon>Gunneridae</taxon>
        <taxon>Pentapetalae</taxon>
        <taxon>rosids</taxon>
        <taxon>fabids</taxon>
        <taxon>Malpighiales</taxon>
        <taxon>Linaceae</taxon>
        <taxon>Linum</taxon>
    </lineage>
</organism>
<proteinExistence type="predicted"/>
<protein>
    <submittedName>
        <fullName evidence="1">Uncharacterized protein</fullName>
    </submittedName>
</protein>
<keyword evidence="2" id="KW-1185">Reference proteome</keyword>
<sequence>MLLSSIHFDLSREELNHRNATIIHWFQELLAQDWEGSNYIHRSSITGMQPLSTGFKSCSLRTGKF</sequence>
<reference evidence="1" key="1">
    <citation type="submission" date="2022-08" db="EMBL/GenBank/DDBJ databases">
        <authorList>
            <person name="Gutierrez-Valencia J."/>
        </authorList>
    </citation>
    <scope>NUCLEOTIDE SEQUENCE</scope>
</reference>
<dbReference type="Proteomes" id="UP001154282">
    <property type="component" value="Unassembled WGS sequence"/>
</dbReference>
<dbReference type="EMBL" id="CAMGYJ010000004">
    <property type="protein sequence ID" value="CAI0401645.1"/>
    <property type="molecule type" value="Genomic_DNA"/>
</dbReference>
<gene>
    <name evidence="1" type="ORF">LITE_LOCUS11298</name>
</gene>
<accession>A0AAV0IX20</accession>
<comment type="caution">
    <text evidence="1">The sequence shown here is derived from an EMBL/GenBank/DDBJ whole genome shotgun (WGS) entry which is preliminary data.</text>
</comment>
<name>A0AAV0IX20_9ROSI</name>
<evidence type="ECO:0000313" key="1">
    <source>
        <dbReference type="EMBL" id="CAI0401645.1"/>
    </source>
</evidence>
<evidence type="ECO:0000313" key="2">
    <source>
        <dbReference type="Proteomes" id="UP001154282"/>
    </source>
</evidence>
<dbReference type="AlphaFoldDB" id="A0AAV0IX20"/>